<keyword evidence="1" id="KW-0812">Transmembrane</keyword>
<dbReference type="Pfam" id="PF05309">
    <property type="entry name" value="TraE"/>
    <property type="match status" value="1"/>
</dbReference>
<keyword evidence="1" id="KW-0472">Membrane</keyword>
<evidence type="ECO:0000313" key="2">
    <source>
        <dbReference type="EMBL" id="OES24844.1"/>
    </source>
</evidence>
<dbReference type="EMBL" id="MIPY01000058">
    <property type="protein sequence ID" value="OES24844.1"/>
    <property type="molecule type" value="Genomic_DNA"/>
</dbReference>
<proteinExistence type="predicted"/>
<reference evidence="2 3" key="1">
    <citation type="submission" date="2016-09" db="EMBL/GenBank/DDBJ databases">
        <title>Draft Genome Sequence of four Alteromonas macleodii strains isolated from copper coupons and grown long-term at elevated copper levels.</title>
        <authorList>
            <person name="Cusick K."/>
            <person name="Dale J."/>
            <person name="Little B."/>
            <person name="Biffinger J."/>
        </authorList>
    </citation>
    <scope>NUCLEOTIDE SEQUENCE [LARGE SCALE GENOMIC DNA]</scope>
    <source>
        <strain evidence="2 3">KCP01</strain>
    </source>
</reference>
<evidence type="ECO:0000313" key="3">
    <source>
        <dbReference type="Proteomes" id="UP000095392"/>
    </source>
</evidence>
<accession>A0AB36FRJ8</accession>
<dbReference type="AlphaFoldDB" id="A0AB36FRJ8"/>
<feature type="transmembrane region" description="Helical" evidence="1">
    <location>
        <begin position="33"/>
        <end position="50"/>
    </location>
</feature>
<evidence type="ECO:0000256" key="1">
    <source>
        <dbReference type="SAM" id="Phobius"/>
    </source>
</evidence>
<keyword evidence="3" id="KW-1185">Reference proteome</keyword>
<dbReference type="InterPro" id="IPR007973">
    <property type="entry name" value="Pilus_assembly_TraE"/>
</dbReference>
<dbReference type="Proteomes" id="UP000095392">
    <property type="component" value="Unassembled WGS sequence"/>
</dbReference>
<organism evidence="2 3">
    <name type="scientific">Alteromonas macleodii</name>
    <name type="common">Pseudoalteromonas macleodii</name>
    <dbReference type="NCBI Taxonomy" id="28108"/>
    <lineage>
        <taxon>Bacteria</taxon>
        <taxon>Pseudomonadati</taxon>
        <taxon>Pseudomonadota</taxon>
        <taxon>Gammaproteobacteria</taxon>
        <taxon>Alteromonadales</taxon>
        <taxon>Alteromonadaceae</taxon>
        <taxon>Alteromonas/Salinimonas group</taxon>
        <taxon>Alteromonas</taxon>
    </lineage>
</organism>
<dbReference type="RefSeq" id="WP_069945349.1">
    <property type="nucleotide sequence ID" value="NZ_MIPW01000063.1"/>
</dbReference>
<sequence>MATADKTPAQERKEKRVNYFLSKNSNLFTENKLLKFGFVALCLMVMYQQISIPRMIESQRTVILPSPSFKYEVGRFGANDAYIFDTALTVLDYYENVNAGNVEQFFSALLLYAAPEFHGELKERLNKRKKIINKLTSISYFTEFMGPNDISKKGDEIYIVYNYYRRIGGRVEPAVRKKLTITHTFQNGRFMITKLEETEV</sequence>
<comment type="caution">
    <text evidence="2">The sequence shown here is derived from an EMBL/GenBank/DDBJ whole genome shotgun (WGS) entry which is preliminary data.</text>
</comment>
<protein>
    <submittedName>
        <fullName evidence="2">TraE family protein</fullName>
    </submittedName>
</protein>
<name>A0AB36FRJ8_ALTMA</name>
<keyword evidence="1" id="KW-1133">Transmembrane helix</keyword>
<gene>
    <name evidence="2" type="ORF">BFV95_4603</name>
</gene>